<reference evidence="1" key="1">
    <citation type="submission" date="2021-06" db="EMBL/GenBank/DDBJ databases">
        <authorList>
            <person name="Kallberg Y."/>
            <person name="Tangrot J."/>
            <person name="Rosling A."/>
        </authorList>
    </citation>
    <scope>NUCLEOTIDE SEQUENCE</scope>
    <source>
        <strain evidence="1">28 12/20/2015</strain>
    </source>
</reference>
<protein>
    <submittedName>
        <fullName evidence="1">6777_t:CDS:1</fullName>
    </submittedName>
</protein>
<name>A0ACA9M9I1_9GLOM</name>
<keyword evidence="2" id="KW-1185">Reference proteome</keyword>
<dbReference type="Proteomes" id="UP000789366">
    <property type="component" value="Unassembled WGS sequence"/>
</dbReference>
<feature type="non-terminal residue" evidence="1">
    <location>
        <position position="92"/>
    </location>
</feature>
<proteinExistence type="predicted"/>
<gene>
    <name evidence="1" type="ORF">SPELUC_LOCUS6269</name>
</gene>
<comment type="caution">
    <text evidence="1">The sequence shown here is derived from an EMBL/GenBank/DDBJ whole genome shotgun (WGS) entry which is preliminary data.</text>
</comment>
<accession>A0ACA9M9I1</accession>
<evidence type="ECO:0000313" key="2">
    <source>
        <dbReference type="Proteomes" id="UP000789366"/>
    </source>
</evidence>
<dbReference type="EMBL" id="CAJVPW010007218">
    <property type="protein sequence ID" value="CAG8578444.1"/>
    <property type="molecule type" value="Genomic_DNA"/>
</dbReference>
<evidence type="ECO:0000313" key="1">
    <source>
        <dbReference type="EMBL" id="CAG8578444.1"/>
    </source>
</evidence>
<sequence>MLVNNIADNIKSNEINLNDAMNDNKINVNEYFKEVYSGAMEVEELFMNIKVVTLKKEDSFSNFDDAKQYVLCYAEFKKFKIRLSHNTIVETE</sequence>
<organism evidence="1 2">
    <name type="scientific">Cetraspora pellucida</name>
    <dbReference type="NCBI Taxonomy" id="1433469"/>
    <lineage>
        <taxon>Eukaryota</taxon>
        <taxon>Fungi</taxon>
        <taxon>Fungi incertae sedis</taxon>
        <taxon>Mucoromycota</taxon>
        <taxon>Glomeromycotina</taxon>
        <taxon>Glomeromycetes</taxon>
        <taxon>Diversisporales</taxon>
        <taxon>Gigasporaceae</taxon>
        <taxon>Cetraspora</taxon>
    </lineage>
</organism>